<organism evidence="1 2">
    <name type="scientific">Neolewinella maritima</name>
    <dbReference type="NCBI Taxonomy" id="1383882"/>
    <lineage>
        <taxon>Bacteria</taxon>
        <taxon>Pseudomonadati</taxon>
        <taxon>Bacteroidota</taxon>
        <taxon>Saprospiria</taxon>
        <taxon>Saprospirales</taxon>
        <taxon>Lewinellaceae</taxon>
        <taxon>Neolewinella</taxon>
    </lineage>
</organism>
<dbReference type="InterPro" id="IPR040632">
    <property type="entry name" value="Sulfotransfer_4"/>
</dbReference>
<evidence type="ECO:0000313" key="2">
    <source>
        <dbReference type="Proteomes" id="UP000837803"/>
    </source>
</evidence>
<dbReference type="Pfam" id="PF17784">
    <property type="entry name" value="Sulfotransfer_4"/>
    <property type="match status" value="1"/>
</dbReference>
<dbReference type="SUPFAM" id="SSF52540">
    <property type="entry name" value="P-loop containing nucleoside triphosphate hydrolases"/>
    <property type="match status" value="1"/>
</dbReference>
<evidence type="ECO:0000313" key="1">
    <source>
        <dbReference type="EMBL" id="CAH0998903.1"/>
    </source>
</evidence>
<proteinExistence type="predicted"/>
<protein>
    <recommendedName>
        <fullName evidence="3">Sulfotransferase family protein</fullName>
    </recommendedName>
</protein>
<keyword evidence="2" id="KW-1185">Reference proteome</keyword>
<evidence type="ECO:0008006" key="3">
    <source>
        <dbReference type="Google" id="ProtNLM"/>
    </source>
</evidence>
<name>A0ABM9AW41_9BACT</name>
<dbReference type="PANTHER" id="PTHR36978">
    <property type="entry name" value="P-LOOP CONTAINING NUCLEOTIDE TRIPHOSPHATE HYDROLASE"/>
    <property type="match status" value="1"/>
</dbReference>
<dbReference type="RefSeq" id="WP_238749114.1">
    <property type="nucleotide sequence ID" value="NZ_CAKLPZ010000001.1"/>
</dbReference>
<dbReference type="InterPro" id="IPR027417">
    <property type="entry name" value="P-loop_NTPase"/>
</dbReference>
<dbReference type="PANTHER" id="PTHR36978:SF4">
    <property type="entry name" value="P-LOOP CONTAINING NUCLEOSIDE TRIPHOSPHATE HYDROLASE PROTEIN"/>
    <property type="match status" value="1"/>
</dbReference>
<dbReference type="EMBL" id="CAKLPZ010000001">
    <property type="protein sequence ID" value="CAH0998903.1"/>
    <property type="molecule type" value="Genomic_DNA"/>
</dbReference>
<sequence>MSLQVIGLGLGRTGTLSLKLALEQLGFGKCYHMDTLLARPHDIRYWKELDRSGTTDFSRLFHGYGAAVDFPTIANYAALLRQYPTAKCILTVRDEAAWYGSARATILDAEPSLGGKIRMSLKLPFSRRQRQLLEVAQLAGSFWQLGTQDEAVRRARALQRFRDWNAQVKATIPHDRLLVYNVRQGWGPLCDYLGVEESATAFPRSNTRREFTHKYHRLLGAS</sequence>
<dbReference type="Proteomes" id="UP000837803">
    <property type="component" value="Unassembled WGS sequence"/>
</dbReference>
<reference evidence="1" key="1">
    <citation type="submission" date="2021-12" db="EMBL/GenBank/DDBJ databases">
        <authorList>
            <person name="Rodrigo-Torres L."/>
            <person name="Arahal R. D."/>
            <person name="Lucena T."/>
        </authorList>
    </citation>
    <scope>NUCLEOTIDE SEQUENCE</scope>
    <source>
        <strain evidence="1">CECT 8419</strain>
    </source>
</reference>
<dbReference type="Gene3D" id="3.40.50.300">
    <property type="entry name" value="P-loop containing nucleotide triphosphate hydrolases"/>
    <property type="match status" value="1"/>
</dbReference>
<comment type="caution">
    <text evidence="1">The sequence shown here is derived from an EMBL/GenBank/DDBJ whole genome shotgun (WGS) entry which is preliminary data.</text>
</comment>
<accession>A0ABM9AW41</accession>
<gene>
    <name evidence="1" type="ORF">LEM8419_00208</name>
</gene>